<reference evidence="10 11" key="1">
    <citation type="submission" date="2016-12" db="EMBL/GenBank/DDBJ databases">
        <title>Thioflexothrix psekupsii D3 genome sequencing and assembly.</title>
        <authorList>
            <person name="Fomenkov A."/>
            <person name="Vincze T."/>
            <person name="Grabovich M."/>
            <person name="Anton B.P."/>
            <person name="Dubinina G."/>
            <person name="Orlova M."/>
            <person name="Belousova E."/>
            <person name="Roberts R.J."/>
        </authorList>
    </citation>
    <scope>NUCLEOTIDE SEQUENCE [LARGE SCALE GENOMIC DNA]</scope>
    <source>
        <strain evidence="10">D3</strain>
    </source>
</reference>
<dbReference type="SUPFAM" id="SSF158472">
    <property type="entry name" value="HAMP domain-like"/>
    <property type="match status" value="1"/>
</dbReference>
<dbReference type="CDD" id="cd11386">
    <property type="entry name" value="MCP_signal"/>
    <property type="match status" value="1"/>
</dbReference>
<feature type="region of interest" description="Disordered" evidence="6">
    <location>
        <begin position="884"/>
        <end position="923"/>
    </location>
</feature>
<dbReference type="FunFam" id="1.10.287.950:FF:000001">
    <property type="entry name" value="Methyl-accepting chemotaxis sensory transducer"/>
    <property type="match status" value="1"/>
</dbReference>
<keyword evidence="7" id="KW-0812">Transmembrane</keyword>
<dbReference type="PROSITE" id="PS50111">
    <property type="entry name" value="CHEMOTAXIS_TRANSDUC_2"/>
    <property type="match status" value="1"/>
</dbReference>
<comment type="subcellular location">
    <subcellularLocation>
        <location evidence="1">Membrane</location>
    </subcellularLocation>
</comment>
<sequence length="923" mass="103364">MKLIRDLKIKHKLMLMLFFPFAGLIYFASVLVFEKAEFYFQMKTLEQNSRLSLKVTELVYRLQHERMFSLFYLRTPSTDRKDELNQRIANTVKLISDIEKEYNEAMLQGGNETPKMVLNELQPHFETVTALRQQVADLKATQAQAFDGYSKINQSLIELLTYLVKDQKYASFFRLELARLNVAAAKEKSALERSLLVQAFKQRYFEPSDYKHFIRLVAEQGVYLDSGAKRYMTPEQQAELEQIFEHPQVKEMERLREMAYAASVDGILPLTVENAQGKTIDISDYWYETKTAQIDLLDKLEVALSQYVAETTREAGELAYIELILISVSTLVLVLIALSFAYTLLRGVNLSLDKAVNVANSIAQGNLNNEFAIENQDETGQLLHVLDNMQQQLRERIEREQTMAEAALRINEALDNVTTSVLIADNDYKIIYLNKAAQRLFKEQEPAFMRELPNFRADNLLNQSVDVLHKDPQAHRRLLAQLKGSEHARLDLSMANIEYFATPVINQKGQQLAIVKEFKDRTIEVSTEQEINHVIHAASQGDFSGRIDLENKIGFFRSFAEALNQILDYNELAIKDLMTVFSALSKGDLTLTIENNYLGSLDQLKQDINTTIRLLNEVMITIQQSASAVNQAAEEISQGHISLSQRTEEQAASLEETAASMEEMTSTVQQNADNARQATQLASSARTYAEQGSKVVNNAVVAMAKINDSSKKIADIIGVIDDIAFQTNLLALNAAVEAARAGEQGRGFAVVATEVRNLAQRSATAAKEIKNLIRDSVNKVEEGTALVNQSGETLTEIVTAVKRVSDIIAEIAAASQEQSSGIQQVNKAVAQMDEMTQQNAALVEEATAAGESMSHESQSLREQVGFFVINTRYVDLINENNSAVAASNSRTSRLSKKAHHTPKKPAKPTVSPKAVTEDGWEDF</sequence>
<dbReference type="InterPro" id="IPR051310">
    <property type="entry name" value="MCP_chemotaxis"/>
</dbReference>
<dbReference type="PROSITE" id="PS50885">
    <property type="entry name" value="HAMP"/>
    <property type="match status" value="1"/>
</dbReference>
<evidence type="ECO:0000256" key="6">
    <source>
        <dbReference type="SAM" id="MobiDB-lite"/>
    </source>
</evidence>
<dbReference type="Pfam" id="PF18947">
    <property type="entry name" value="HAMP_2"/>
    <property type="match status" value="1"/>
</dbReference>
<keyword evidence="7" id="KW-1133">Transmembrane helix</keyword>
<dbReference type="SUPFAM" id="SSF58104">
    <property type="entry name" value="Methyl-accepting chemotaxis protein (MCP) signaling domain"/>
    <property type="match status" value="1"/>
</dbReference>
<dbReference type="SMART" id="SM00283">
    <property type="entry name" value="MA"/>
    <property type="match status" value="1"/>
</dbReference>
<dbReference type="RefSeq" id="WP_086487981.1">
    <property type="nucleotide sequence ID" value="NZ_MSLT01000012.1"/>
</dbReference>
<evidence type="ECO:0000256" key="3">
    <source>
        <dbReference type="ARBA" id="ARBA00023224"/>
    </source>
</evidence>
<dbReference type="InterPro" id="IPR003660">
    <property type="entry name" value="HAMP_dom"/>
</dbReference>
<feature type="domain" description="Methyl-accepting transducer" evidence="8">
    <location>
        <begin position="625"/>
        <end position="854"/>
    </location>
</feature>
<dbReference type="Proteomes" id="UP000194798">
    <property type="component" value="Unassembled WGS sequence"/>
</dbReference>
<dbReference type="Pfam" id="PF00672">
    <property type="entry name" value="HAMP"/>
    <property type="match status" value="1"/>
</dbReference>
<dbReference type="OrthoDB" id="6433966at2"/>
<evidence type="ECO:0000256" key="4">
    <source>
        <dbReference type="ARBA" id="ARBA00029447"/>
    </source>
</evidence>
<evidence type="ECO:0000259" key="8">
    <source>
        <dbReference type="PROSITE" id="PS50111"/>
    </source>
</evidence>
<accession>A0A251X8E4</accession>
<evidence type="ECO:0000256" key="7">
    <source>
        <dbReference type="SAM" id="Phobius"/>
    </source>
</evidence>
<dbReference type="Gene3D" id="3.30.450.20">
    <property type="entry name" value="PAS domain"/>
    <property type="match status" value="1"/>
</dbReference>
<keyword evidence="2" id="KW-0488">Methylation</keyword>
<dbReference type="GO" id="GO:0007165">
    <property type="term" value="P:signal transduction"/>
    <property type="evidence" value="ECO:0007669"/>
    <property type="project" value="UniProtKB-KW"/>
</dbReference>
<comment type="similarity">
    <text evidence="4">Belongs to the methyl-accepting chemotaxis (MCP) protein family.</text>
</comment>
<dbReference type="AlphaFoldDB" id="A0A251X8E4"/>
<feature type="transmembrane region" description="Helical" evidence="7">
    <location>
        <begin position="12"/>
        <end position="33"/>
    </location>
</feature>
<dbReference type="PANTHER" id="PTHR43531:SF14">
    <property type="entry name" value="METHYL-ACCEPTING CHEMOTAXIS PROTEIN I-RELATED"/>
    <property type="match status" value="1"/>
</dbReference>
<dbReference type="InterPro" id="IPR000014">
    <property type="entry name" value="PAS"/>
</dbReference>
<evidence type="ECO:0000313" key="11">
    <source>
        <dbReference type="Proteomes" id="UP000194798"/>
    </source>
</evidence>
<dbReference type="InterPro" id="IPR004089">
    <property type="entry name" value="MCPsignal_dom"/>
</dbReference>
<keyword evidence="7" id="KW-0472">Membrane</keyword>
<feature type="compositionally biased region" description="Basic residues" evidence="6">
    <location>
        <begin position="893"/>
        <end position="906"/>
    </location>
</feature>
<evidence type="ECO:0000259" key="9">
    <source>
        <dbReference type="PROSITE" id="PS50885"/>
    </source>
</evidence>
<evidence type="ECO:0000256" key="2">
    <source>
        <dbReference type="ARBA" id="ARBA00022481"/>
    </source>
</evidence>
<dbReference type="SMART" id="SM00304">
    <property type="entry name" value="HAMP"/>
    <property type="match status" value="2"/>
</dbReference>
<dbReference type="Pfam" id="PF08376">
    <property type="entry name" value="NIT"/>
    <property type="match status" value="1"/>
</dbReference>
<protein>
    <recommendedName>
        <fullName evidence="12">Chemotaxis protein</fullName>
    </recommendedName>
</protein>
<evidence type="ECO:0000313" key="10">
    <source>
        <dbReference type="EMBL" id="OUD14195.1"/>
    </source>
</evidence>
<evidence type="ECO:0008006" key="12">
    <source>
        <dbReference type="Google" id="ProtNLM"/>
    </source>
</evidence>
<dbReference type="InterPro" id="IPR004090">
    <property type="entry name" value="Chemotax_Me-accpt_rcpt"/>
</dbReference>
<dbReference type="Gene3D" id="1.10.287.950">
    <property type="entry name" value="Methyl-accepting chemotaxis protein"/>
    <property type="match status" value="1"/>
</dbReference>
<dbReference type="Pfam" id="PF13188">
    <property type="entry name" value="PAS_8"/>
    <property type="match status" value="1"/>
</dbReference>
<dbReference type="InterPro" id="IPR035965">
    <property type="entry name" value="PAS-like_dom_sf"/>
</dbReference>
<comment type="caution">
    <text evidence="10">The sequence shown here is derived from an EMBL/GenBank/DDBJ whole genome shotgun (WGS) entry which is preliminary data.</text>
</comment>
<dbReference type="GO" id="GO:0004888">
    <property type="term" value="F:transmembrane signaling receptor activity"/>
    <property type="evidence" value="ECO:0007669"/>
    <property type="project" value="InterPro"/>
</dbReference>
<dbReference type="InterPro" id="IPR013587">
    <property type="entry name" value="Nitrate/nitrite_sensing"/>
</dbReference>
<keyword evidence="3 5" id="KW-0807">Transducer</keyword>
<dbReference type="Gene3D" id="6.10.340.10">
    <property type="match status" value="1"/>
</dbReference>
<dbReference type="GO" id="GO:0006935">
    <property type="term" value="P:chemotaxis"/>
    <property type="evidence" value="ECO:0007669"/>
    <property type="project" value="InterPro"/>
</dbReference>
<dbReference type="GO" id="GO:0005886">
    <property type="term" value="C:plasma membrane"/>
    <property type="evidence" value="ECO:0007669"/>
    <property type="project" value="TreeGrafter"/>
</dbReference>
<organism evidence="10 11">
    <name type="scientific">Thioflexithrix psekupsensis</name>
    <dbReference type="NCBI Taxonomy" id="1570016"/>
    <lineage>
        <taxon>Bacteria</taxon>
        <taxon>Pseudomonadati</taxon>
        <taxon>Pseudomonadota</taxon>
        <taxon>Gammaproteobacteria</taxon>
        <taxon>Thiotrichales</taxon>
        <taxon>Thioflexithrix</taxon>
    </lineage>
</organism>
<evidence type="ECO:0000256" key="5">
    <source>
        <dbReference type="PROSITE-ProRule" id="PRU00284"/>
    </source>
</evidence>
<feature type="domain" description="HAMP" evidence="9">
    <location>
        <begin position="346"/>
        <end position="398"/>
    </location>
</feature>
<dbReference type="Pfam" id="PF00015">
    <property type="entry name" value="MCPsignal"/>
    <property type="match status" value="1"/>
</dbReference>
<proteinExistence type="inferred from homology"/>
<dbReference type="EMBL" id="MSLT01000012">
    <property type="protein sequence ID" value="OUD14195.1"/>
    <property type="molecule type" value="Genomic_DNA"/>
</dbReference>
<keyword evidence="11" id="KW-1185">Reference proteome</keyword>
<gene>
    <name evidence="10" type="ORF">TPSD3_07645</name>
</gene>
<evidence type="ECO:0000256" key="1">
    <source>
        <dbReference type="ARBA" id="ARBA00004370"/>
    </source>
</evidence>
<dbReference type="SUPFAM" id="SSF55785">
    <property type="entry name" value="PYP-like sensor domain (PAS domain)"/>
    <property type="match status" value="1"/>
</dbReference>
<feature type="transmembrane region" description="Helical" evidence="7">
    <location>
        <begin position="323"/>
        <end position="345"/>
    </location>
</feature>
<dbReference type="PANTHER" id="PTHR43531">
    <property type="entry name" value="PROTEIN ICFG"/>
    <property type="match status" value="1"/>
</dbReference>
<dbReference type="PRINTS" id="PR00260">
    <property type="entry name" value="CHEMTRNSDUCR"/>
</dbReference>
<name>A0A251X8E4_9GAMM</name>